<dbReference type="EMBL" id="STGV01000001">
    <property type="protein sequence ID" value="THV25518.1"/>
    <property type="molecule type" value="Genomic_DNA"/>
</dbReference>
<reference evidence="1 2" key="1">
    <citation type="submission" date="2019-04" db="EMBL/GenBank/DDBJ databases">
        <title>Genome sequence of strain shin9-1.</title>
        <authorList>
            <person name="Gao J."/>
            <person name="Sun J."/>
        </authorList>
    </citation>
    <scope>NUCLEOTIDE SEQUENCE [LARGE SCALE GENOMIC DNA]</scope>
    <source>
        <strain evidence="2">shin9-1</strain>
    </source>
</reference>
<organism evidence="1 2">
    <name type="scientific">Peteryoungia ipomoeae</name>
    <dbReference type="NCBI Taxonomy" id="1210932"/>
    <lineage>
        <taxon>Bacteria</taxon>
        <taxon>Pseudomonadati</taxon>
        <taxon>Pseudomonadota</taxon>
        <taxon>Alphaproteobacteria</taxon>
        <taxon>Hyphomicrobiales</taxon>
        <taxon>Rhizobiaceae</taxon>
        <taxon>Peteryoungia</taxon>
    </lineage>
</organism>
<evidence type="ECO:0008006" key="3">
    <source>
        <dbReference type="Google" id="ProtNLM"/>
    </source>
</evidence>
<keyword evidence="2" id="KW-1185">Reference proteome</keyword>
<proteinExistence type="predicted"/>
<dbReference type="OrthoDB" id="8419950at2"/>
<dbReference type="Proteomes" id="UP000308828">
    <property type="component" value="Unassembled WGS sequence"/>
</dbReference>
<evidence type="ECO:0000313" key="1">
    <source>
        <dbReference type="EMBL" id="THV25518.1"/>
    </source>
</evidence>
<name>A0A4S8P5R6_9HYPH</name>
<gene>
    <name evidence="1" type="ORF">FAA97_04835</name>
</gene>
<evidence type="ECO:0000313" key="2">
    <source>
        <dbReference type="Proteomes" id="UP000308828"/>
    </source>
</evidence>
<comment type="caution">
    <text evidence="1">The sequence shown here is derived from an EMBL/GenBank/DDBJ whole genome shotgun (WGS) entry which is preliminary data.</text>
</comment>
<accession>A0A4S8P5R6</accession>
<protein>
    <recommendedName>
        <fullName evidence="3">GIY-YIG homing endonuclease</fullName>
    </recommendedName>
</protein>
<dbReference type="RefSeq" id="WP_136597356.1">
    <property type="nucleotide sequence ID" value="NZ_STGV01000001.1"/>
</dbReference>
<dbReference type="AlphaFoldDB" id="A0A4S8P5R6"/>
<sequence length="191" mass="20590">MPNYAEQQSEAIYFSLMKVNGNANVFGGGLEGAAEGVKSLPGNQCGVYSIWAATTPNLNSFIPIYLGYTGRNFRTRLSEHCASGAIYEAYTNPRIKPAGGIGVVFNTIDWDTGRSVEAALLQLFDFAYNTADNSPVRDPVPDGSSEADLQSAPKFPTTAGEIETFNEIVAAIESLNKATGELAHHFHHLKK</sequence>